<proteinExistence type="predicted"/>
<dbReference type="EMBL" id="KN824318">
    <property type="protein sequence ID" value="KIM24959.1"/>
    <property type="molecule type" value="Genomic_DNA"/>
</dbReference>
<protein>
    <submittedName>
        <fullName evidence="2">Uncharacterized protein</fullName>
    </submittedName>
</protein>
<evidence type="ECO:0000256" key="1">
    <source>
        <dbReference type="SAM" id="MobiDB-lite"/>
    </source>
</evidence>
<accession>A0A0C3AY84</accession>
<dbReference type="AlphaFoldDB" id="A0A0C3AY84"/>
<feature type="compositionally biased region" description="Basic and acidic residues" evidence="1">
    <location>
        <begin position="72"/>
        <end position="90"/>
    </location>
</feature>
<reference evidence="3" key="2">
    <citation type="submission" date="2015-01" db="EMBL/GenBank/DDBJ databases">
        <title>Evolutionary Origins and Diversification of the Mycorrhizal Mutualists.</title>
        <authorList>
            <consortium name="DOE Joint Genome Institute"/>
            <consortium name="Mycorrhizal Genomics Consortium"/>
            <person name="Kohler A."/>
            <person name="Kuo A."/>
            <person name="Nagy L.G."/>
            <person name="Floudas D."/>
            <person name="Copeland A."/>
            <person name="Barry K.W."/>
            <person name="Cichocki N."/>
            <person name="Veneault-Fourrey C."/>
            <person name="LaButti K."/>
            <person name="Lindquist E.A."/>
            <person name="Lipzen A."/>
            <person name="Lundell T."/>
            <person name="Morin E."/>
            <person name="Murat C."/>
            <person name="Riley R."/>
            <person name="Ohm R."/>
            <person name="Sun H."/>
            <person name="Tunlid A."/>
            <person name="Henrissat B."/>
            <person name="Grigoriev I.V."/>
            <person name="Hibbett D.S."/>
            <person name="Martin F."/>
        </authorList>
    </citation>
    <scope>NUCLEOTIDE SEQUENCE [LARGE SCALE GENOMIC DNA]</scope>
    <source>
        <strain evidence="3">MAFF 305830</strain>
    </source>
</reference>
<gene>
    <name evidence="2" type="ORF">M408DRAFT_331437</name>
</gene>
<sequence length="90" mass="10187">MIKSVIGWYFTSIHRALRFPDSGAVFSTEPKLAASAWESGRFKTPDIQKYDDNAISMILESSERTLACQNHARHDGRDGPDSPEYRIKLT</sequence>
<dbReference type="Proteomes" id="UP000054097">
    <property type="component" value="Unassembled WGS sequence"/>
</dbReference>
<evidence type="ECO:0000313" key="3">
    <source>
        <dbReference type="Proteomes" id="UP000054097"/>
    </source>
</evidence>
<reference evidence="2 3" key="1">
    <citation type="submission" date="2014-04" db="EMBL/GenBank/DDBJ databases">
        <authorList>
            <consortium name="DOE Joint Genome Institute"/>
            <person name="Kuo A."/>
            <person name="Zuccaro A."/>
            <person name="Kohler A."/>
            <person name="Nagy L.G."/>
            <person name="Floudas D."/>
            <person name="Copeland A."/>
            <person name="Barry K.W."/>
            <person name="Cichocki N."/>
            <person name="Veneault-Fourrey C."/>
            <person name="LaButti K."/>
            <person name="Lindquist E.A."/>
            <person name="Lipzen A."/>
            <person name="Lundell T."/>
            <person name="Morin E."/>
            <person name="Murat C."/>
            <person name="Sun H."/>
            <person name="Tunlid A."/>
            <person name="Henrissat B."/>
            <person name="Grigoriev I.V."/>
            <person name="Hibbett D.S."/>
            <person name="Martin F."/>
            <person name="Nordberg H.P."/>
            <person name="Cantor M.N."/>
            <person name="Hua S.X."/>
        </authorList>
    </citation>
    <scope>NUCLEOTIDE SEQUENCE [LARGE SCALE GENOMIC DNA]</scope>
    <source>
        <strain evidence="2 3">MAFF 305830</strain>
    </source>
</reference>
<name>A0A0C3AY84_SERVB</name>
<feature type="region of interest" description="Disordered" evidence="1">
    <location>
        <begin position="70"/>
        <end position="90"/>
    </location>
</feature>
<organism evidence="2 3">
    <name type="scientific">Serendipita vermifera MAFF 305830</name>
    <dbReference type="NCBI Taxonomy" id="933852"/>
    <lineage>
        <taxon>Eukaryota</taxon>
        <taxon>Fungi</taxon>
        <taxon>Dikarya</taxon>
        <taxon>Basidiomycota</taxon>
        <taxon>Agaricomycotina</taxon>
        <taxon>Agaricomycetes</taxon>
        <taxon>Sebacinales</taxon>
        <taxon>Serendipitaceae</taxon>
        <taxon>Serendipita</taxon>
    </lineage>
</organism>
<dbReference type="HOGENOM" id="CLU_2442249_0_0_1"/>
<keyword evidence="3" id="KW-1185">Reference proteome</keyword>
<evidence type="ECO:0000313" key="2">
    <source>
        <dbReference type="EMBL" id="KIM24959.1"/>
    </source>
</evidence>